<dbReference type="GO" id="GO:0004252">
    <property type="term" value="F:serine-type endopeptidase activity"/>
    <property type="evidence" value="ECO:0007669"/>
    <property type="project" value="InterPro"/>
</dbReference>
<accession>A0A7W9UVX3</accession>
<dbReference type="RefSeq" id="WP_225817954.1">
    <property type="nucleotide sequence ID" value="NZ_BAAAWF010000079.1"/>
</dbReference>
<sequence length="95" mass="9815">MTGLLIRALTVVAALWSPAAGWSARHYCASAAAATGAQLAASLERPAEHPGLLRAQIGEDVGMRSCASVHDQVAELATKGAIVREPGRSRGIRLA</sequence>
<dbReference type="InterPro" id="IPR036390">
    <property type="entry name" value="WH_DNA-bd_sf"/>
</dbReference>
<evidence type="ECO:0000313" key="4">
    <source>
        <dbReference type="Proteomes" id="UP000585836"/>
    </source>
</evidence>
<gene>
    <name evidence="3" type="ORF">FHS34_008236</name>
</gene>
<dbReference type="InterPro" id="IPR036388">
    <property type="entry name" value="WH-like_DNA-bd_sf"/>
</dbReference>
<feature type="domain" description="LexA repressor DNA-binding" evidence="2">
    <location>
        <begin position="54"/>
        <end position="91"/>
    </location>
</feature>
<evidence type="ECO:0000256" key="1">
    <source>
        <dbReference type="SAM" id="SignalP"/>
    </source>
</evidence>
<dbReference type="SUPFAM" id="SSF46785">
    <property type="entry name" value="Winged helix' DNA-binding domain"/>
    <property type="match status" value="1"/>
</dbReference>
<dbReference type="Gene3D" id="1.10.10.10">
    <property type="entry name" value="Winged helix-like DNA-binding domain superfamily/Winged helix DNA-binding domain"/>
    <property type="match status" value="1"/>
</dbReference>
<feature type="signal peptide" evidence="1">
    <location>
        <begin position="1"/>
        <end position="19"/>
    </location>
</feature>
<dbReference type="GO" id="GO:0006508">
    <property type="term" value="P:proteolysis"/>
    <property type="evidence" value="ECO:0007669"/>
    <property type="project" value="InterPro"/>
</dbReference>
<comment type="caution">
    <text evidence="3">The sequence shown here is derived from an EMBL/GenBank/DDBJ whole genome shotgun (WGS) entry which is preliminary data.</text>
</comment>
<dbReference type="AlphaFoldDB" id="A0A7W9UVX3"/>
<dbReference type="Pfam" id="PF01726">
    <property type="entry name" value="LexA_DNA_bind"/>
    <property type="match status" value="1"/>
</dbReference>
<feature type="chain" id="PRO_5039437815" description="LexA repressor DNA-binding domain-containing protein" evidence="1">
    <location>
        <begin position="20"/>
        <end position="95"/>
    </location>
</feature>
<evidence type="ECO:0000313" key="3">
    <source>
        <dbReference type="EMBL" id="MBB5932716.1"/>
    </source>
</evidence>
<keyword evidence="1" id="KW-0732">Signal</keyword>
<protein>
    <recommendedName>
        <fullName evidence="2">LexA repressor DNA-binding domain-containing protein</fullName>
    </recommendedName>
</protein>
<organism evidence="3 4">
    <name type="scientific">Streptomyces echinatus</name>
    <dbReference type="NCBI Taxonomy" id="67293"/>
    <lineage>
        <taxon>Bacteria</taxon>
        <taxon>Bacillati</taxon>
        <taxon>Actinomycetota</taxon>
        <taxon>Actinomycetes</taxon>
        <taxon>Kitasatosporales</taxon>
        <taxon>Streptomycetaceae</taxon>
        <taxon>Streptomyces</taxon>
    </lineage>
</organism>
<evidence type="ECO:0000259" key="2">
    <source>
        <dbReference type="Pfam" id="PF01726"/>
    </source>
</evidence>
<dbReference type="InterPro" id="IPR006199">
    <property type="entry name" value="LexA_DNA-bd_dom"/>
</dbReference>
<keyword evidence="4" id="KW-1185">Reference proteome</keyword>
<proteinExistence type="predicted"/>
<reference evidence="3 4" key="1">
    <citation type="submission" date="2020-08" db="EMBL/GenBank/DDBJ databases">
        <title>Genomic Encyclopedia of Type Strains, Phase III (KMG-III): the genomes of soil and plant-associated and newly described type strains.</title>
        <authorList>
            <person name="Whitman W."/>
        </authorList>
    </citation>
    <scope>NUCLEOTIDE SEQUENCE [LARGE SCALE GENOMIC DNA]</scope>
    <source>
        <strain evidence="3 4">CECT 3313</strain>
    </source>
</reference>
<name>A0A7W9UVX3_9ACTN</name>
<dbReference type="EMBL" id="JACHJK010000031">
    <property type="protein sequence ID" value="MBB5932716.1"/>
    <property type="molecule type" value="Genomic_DNA"/>
</dbReference>
<dbReference type="Proteomes" id="UP000585836">
    <property type="component" value="Unassembled WGS sequence"/>
</dbReference>